<dbReference type="GO" id="GO:0003676">
    <property type="term" value="F:nucleic acid binding"/>
    <property type="evidence" value="ECO:0007669"/>
    <property type="project" value="InterPro"/>
</dbReference>
<protein>
    <recommendedName>
        <fullName evidence="1">Integrase catalytic domain-containing protein</fullName>
    </recommendedName>
</protein>
<dbReference type="EMBL" id="CAJNOC010006618">
    <property type="protein sequence ID" value="CAF1081922.1"/>
    <property type="molecule type" value="Genomic_DNA"/>
</dbReference>
<dbReference type="OrthoDB" id="10059746at2759"/>
<dbReference type="InterPro" id="IPR001584">
    <property type="entry name" value="Integrase_cat-core"/>
</dbReference>
<reference evidence="2" key="1">
    <citation type="submission" date="2021-02" db="EMBL/GenBank/DDBJ databases">
        <authorList>
            <person name="Nowell W R."/>
        </authorList>
    </citation>
    <scope>NUCLEOTIDE SEQUENCE</scope>
    <source>
        <strain evidence="2">Ploen Becks lab</strain>
    </source>
</reference>
<dbReference type="PROSITE" id="PS50994">
    <property type="entry name" value="INTEGRASE"/>
    <property type="match status" value="1"/>
</dbReference>
<comment type="caution">
    <text evidence="2">The sequence shown here is derived from an EMBL/GenBank/DDBJ whole genome shotgun (WGS) entry which is preliminary data.</text>
</comment>
<gene>
    <name evidence="2" type="ORF">OXX778_LOCUS20232</name>
</gene>
<dbReference type="PANTHER" id="PTHR37984">
    <property type="entry name" value="PROTEIN CBG26694"/>
    <property type="match status" value="1"/>
</dbReference>
<dbReference type="Pfam" id="PF00665">
    <property type="entry name" value="rve"/>
    <property type="match status" value="1"/>
</dbReference>
<name>A0A814MRX8_9BILA</name>
<evidence type="ECO:0000313" key="3">
    <source>
        <dbReference type="Proteomes" id="UP000663879"/>
    </source>
</evidence>
<sequence>MNDQNTQSQNDEIEIERKKCHQELFEDFLKKHTEKEESTSLIISQEKYDLIVKYIDKTIEKFDHNKAHYFKKQQFNIHKNLHSIQRGHIGINKLEQQLSLRYYGKPRILISSFIQFCPICSLKQIQTTQPRIKPIRSNDFLARLQIDLVDMRHRPCQYKNRNFKWIAHVVDHFSKFHILWAMEHKSAEEVVEGLEERVFSLFGLPTIFQSDYGTEFKNSLLRNLIESWEGECKIIHGRPRHPQSQGLVEQSNGTMERMIASMMSQFHSENWVKFLPKIMFNLNTQQKEIEEIEKNVGIVESVEQVEQVESVEQDGNVNIMFFLFVHEKFKKKNLNSLSNKCLKRKHELQLCLNTSCHYNMG</sequence>
<dbReference type="Gene3D" id="3.30.420.10">
    <property type="entry name" value="Ribonuclease H-like superfamily/Ribonuclease H"/>
    <property type="match status" value="1"/>
</dbReference>
<organism evidence="2 3">
    <name type="scientific">Brachionus calyciflorus</name>
    <dbReference type="NCBI Taxonomy" id="104777"/>
    <lineage>
        <taxon>Eukaryota</taxon>
        <taxon>Metazoa</taxon>
        <taxon>Spiralia</taxon>
        <taxon>Gnathifera</taxon>
        <taxon>Rotifera</taxon>
        <taxon>Eurotatoria</taxon>
        <taxon>Monogononta</taxon>
        <taxon>Pseudotrocha</taxon>
        <taxon>Ploima</taxon>
        <taxon>Brachionidae</taxon>
        <taxon>Brachionus</taxon>
    </lineage>
</organism>
<evidence type="ECO:0000313" key="2">
    <source>
        <dbReference type="EMBL" id="CAF1081922.1"/>
    </source>
</evidence>
<dbReference type="InterPro" id="IPR050951">
    <property type="entry name" value="Retrovirus_Pol_polyprotein"/>
</dbReference>
<dbReference type="InterPro" id="IPR012337">
    <property type="entry name" value="RNaseH-like_sf"/>
</dbReference>
<dbReference type="SUPFAM" id="SSF53098">
    <property type="entry name" value="Ribonuclease H-like"/>
    <property type="match status" value="1"/>
</dbReference>
<dbReference type="AlphaFoldDB" id="A0A814MRX8"/>
<dbReference type="GO" id="GO:0015074">
    <property type="term" value="P:DNA integration"/>
    <property type="evidence" value="ECO:0007669"/>
    <property type="project" value="InterPro"/>
</dbReference>
<dbReference type="Proteomes" id="UP000663879">
    <property type="component" value="Unassembled WGS sequence"/>
</dbReference>
<feature type="domain" description="Integrase catalytic" evidence="1">
    <location>
        <begin position="126"/>
        <end position="309"/>
    </location>
</feature>
<dbReference type="PANTHER" id="PTHR37984:SF5">
    <property type="entry name" value="PROTEIN NYNRIN-LIKE"/>
    <property type="match status" value="1"/>
</dbReference>
<proteinExistence type="predicted"/>
<dbReference type="InterPro" id="IPR036397">
    <property type="entry name" value="RNaseH_sf"/>
</dbReference>
<accession>A0A814MRX8</accession>
<keyword evidence="3" id="KW-1185">Reference proteome</keyword>
<evidence type="ECO:0000259" key="1">
    <source>
        <dbReference type="PROSITE" id="PS50994"/>
    </source>
</evidence>